<evidence type="ECO:0000313" key="2">
    <source>
        <dbReference type="EMBL" id="AKH46276.1"/>
    </source>
</evidence>
<accession>A0A0F7L5J8</accession>
<reference evidence="2" key="1">
    <citation type="journal article" date="2015" name="Front. Microbiol.">
        <title>Combining genomic sequencing methods to explore viral diversity and reveal potential virus-host interactions.</title>
        <authorList>
            <person name="Chow C.E."/>
            <person name="Winget D.M."/>
            <person name="White R.A.III."/>
            <person name="Hallam S.J."/>
            <person name="Suttle C.A."/>
        </authorList>
    </citation>
    <scope>NUCLEOTIDE SEQUENCE</scope>
    <source>
        <strain evidence="2">Anoxic3_5</strain>
    </source>
</reference>
<feature type="transmembrane region" description="Helical" evidence="1">
    <location>
        <begin position="6"/>
        <end position="25"/>
    </location>
</feature>
<keyword evidence="1" id="KW-1133">Transmembrane helix</keyword>
<proteinExistence type="predicted"/>
<protein>
    <submittedName>
        <fullName evidence="2">Phosphoadenosine phosphosulfate reductase</fullName>
    </submittedName>
</protein>
<keyword evidence="1" id="KW-0812">Transmembrane</keyword>
<feature type="transmembrane region" description="Helical" evidence="1">
    <location>
        <begin position="65"/>
        <end position="85"/>
    </location>
</feature>
<organism evidence="2">
    <name type="scientific">uncultured marine virus</name>
    <dbReference type="NCBI Taxonomy" id="186617"/>
    <lineage>
        <taxon>Viruses</taxon>
        <taxon>environmental samples</taxon>
    </lineage>
</organism>
<keyword evidence="1" id="KW-0472">Membrane</keyword>
<dbReference type="EMBL" id="KR029580">
    <property type="protein sequence ID" value="AKH46276.1"/>
    <property type="molecule type" value="Genomic_DNA"/>
</dbReference>
<sequence>MRHGRRLWRVYLALTLALYMFRKAAILMATTRSKSLKTIHGKALLRCLWSQCQTKQKSIMRIKSCFFVIGGKIVAILMEFQILLIQTLKQNERFQAGAGFVSHCYEMIIGAKD</sequence>
<evidence type="ECO:0000256" key="1">
    <source>
        <dbReference type="SAM" id="Phobius"/>
    </source>
</evidence>
<reference evidence="2" key="2">
    <citation type="submission" date="2015-03" db="EMBL/GenBank/DDBJ databases">
        <authorList>
            <person name="Chow C.-E.T."/>
            <person name="Winget D.M."/>
            <person name="White R.A.III."/>
            <person name="Hallam S.J."/>
            <person name="Suttle C.A."/>
        </authorList>
    </citation>
    <scope>NUCLEOTIDE SEQUENCE</scope>
    <source>
        <strain evidence="2">Anoxic3_5</strain>
    </source>
</reference>
<name>A0A0F7L5J8_9VIRU</name>